<proteinExistence type="inferred from homology"/>
<evidence type="ECO:0000256" key="2">
    <source>
        <dbReference type="ARBA" id="ARBA00008779"/>
    </source>
</evidence>
<feature type="transmembrane region" description="Helical" evidence="7">
    <location>
        <begin position="201"/>
        <end position="221"/>
    </location>
</feature>
<dbReference type="PANTHER" id="PTHR42693:SF42">
    <property type="entry name" value="ARYLSULFATASE G"/>
    <property type="match status" value="1"/>
</dbReference>
<accession>A0ABN0IZG1</accession>
<feature type="transmembrane region" description="Helical" evidence="7">
    <location>
        <begin position="20"/>
        <end position="40"/>
    </location>
</feature>
<dbReference type="InterPro" id="IPR017850">
    <property type="entry name" value="Alkaline_phosphatase_core_sf"/>
</dbReference>
<evidence type="ECO:0000313" key="9">
    <source>
        <dbReference type="EMBL" id="EMN00020.1"/>
    </source>
</evidence>
<dbReference type="SUPFAM" id="SSF53649">
    <property type="entry name" value="Alkaline phosphatase-like"/>
    <property type="match status" value="1"/>
</dbReference>
<keyword evidence="3" id="KW-0479">Metal-binding</keyword>
<dbReference type="Pfam" id="PF00884">
    <property type="entry name" value="Sulfatase"/>
    <property type="match status" value="1"/>
</dbReference>
<evidence type="ECO:0000256" key="4">
    <source>
        <dbReference type="ARBA" id="ARBA00022729"/>
    </source>
</evidence>
<evidence type="ECO:0000256" key="1">
    <source>
        <dbReference type="ARBA" id="ARBA00001913"/>
    </source>
</evidence>
<dbReference type="Gene3D" id="3.40.720.10">
    <property type="entry name" value="Alkaline Phosphatase, subunit A"/>
    <property type="match status" value="1"/>
</dbReference>
<feature type="transmembrane region" description="Helical" evidence="7">
    <location>
        <begin position="283"/>
        <end position="299"/>
    </location>
</feature>
<keyword evidence="7" id="KW-0472">Membrane</keyword>
<keyword evidence="5 9" id="KW-0378">Hydrolase</keyword>
<comment type="cofactor">
    <cofactor evidence="1">
        <name>Ca(2+)</name>
        <dbReference type="ChEBI" id="CHEBI:29108"/>
    </cofactor>
</comment>
<evidence type="ECO:0000256" key="7">
    <source>
        <dbReference type="SAM" id="Phobius"/>
    </source>
</evidence>
<evidence type="ECO:0000256" key="6">
    <source>
        <dbReference type="ARBA" id="ARBA00022837"/>
    </source>
</evidence>
<evidence type="ECO:0000259" key="8">
    <source>
        <dbReference type="Pfam" id="PF00884"/>
    </source>
</evidence>
<name>A0ABN0IZG1_9LEPT</name>
<feature type="transmembrane region" description="Helical" evidence="7">
    <location>
        <begin position="305"/>
        <end position="320"/>
    </location>
</feature>
<protein>
    <submittedName>
        <fullName evidence="9">Arylsulfatase</fullName>
        <ecNumber evidence="9">3.1.6.-</ecNumber>
    </submittedName>
</protein>
<keyword evidence="7" id="KW-1133">Transmembrane helix</keyword>
<evidence type="ECO:0000256" key="3">
    <source>
        <dbReference type="ARBA" id="ARBA00022723"/>
    </source>
</evidence>
<feature type="transmembrane region" description="Helical" evidence="7">
    <location>
        <begin position="150"/>
        <end position="169"/>
    </location>
</feature>
<dbReference type="EC" id="3.1.6.-" evidence="9"/>
<sequence>MFQNIFKNNNVQNYLKYFTIGMVISIVTLILNTSFQVMGVDLSEFKYLFFSFLPLFLKDYIQTLVASGVLFGVLGLFISTAFGRQNKDQKKQTSVFRQEAEGQLTKKETTIQSKVSSYKNKILKTKLHILPDQVPESKRKKSRFLFSKELLVFGIFIFFLWCHSVIVYPQLYGEFFFYRFGLLRFFLFFLTDWIPPWIPQLIALAILCVCIIFHSISLIKNKEYVKLIFFIFICLFLIYFHTLGGLLGIFIATFVYLVIQIFENQIIFSGTEIKKIFEKQNRFRALLFFIFLLFLIYFYFSENGIGIFIVSFACLAVFLFQNIKVSILIGFISVIFAIVSFLNAKSKTETEISPVFLNLPNILILSADSLRYDKMGYSQDKKELTPNIDSLSNDSIIFEDHHTTIPRTFPAWADLLTGQPSFIHGIQDMFPDQKDRQGLTSKTLPKLLSQLGYKTNVVSSFAGDIFPRADWGFQSIQAPIFHAGTLTSQKILETQIFLLPIVTGSIPGAGEYFPAIRGLPSLGDDSKILSDLWSGFEKNESPFFTVFFSSVTHFPFSPPYPHYKKFTNSEYYGKFKYFKFVDPGDSSEPSLEDKEQIRGLFQASINSFDQAVGTIVEMLKKKGIYDSTLIILTSDHGESLFEEDHNHGHGEHLRGEGVTHIPLLIKFPKNRGAGIRFSGISSSLDLFPTLLTFVSKKIQDTSLRNKFLKELENRSGRDLSFALNSTTWKDSRNVYGETGIWFSDLGNHFFQKERIFYPNILHLHSIESGELPFISIGDSYAKESIIVSKHRMFQNSTRKLIYIPSENGVIWRCYDRINDPWNIKPLPNSECSSLKNSLISFLISSGKFKKVGEYLFPL</sequence>
<keyword evidence="7" id="KW-0812">Transmembrane</keyword>
<feature type="transmembrane region" description="Helical" evidence="7">
    <location>
        <begin position="327"/>
        <end position="344"/>
    </location>
</feature>
<comment type="similarity">
    <text evidence="2">Belongs to the sulfatase family.</text>
</comment>
<feature type="domain" description="Sulfatase N-terminal" evidence="8">
    <location>
        <begin position="360"/>
        <end position="692"/>
    </location>
</feature>
<keyword evidence="10" id="KW-1185">Reference proteome</keyword>
<dbReference type="InterPro" id="IPR000917">
    <property type="entry name" value="Sulfatase_N"/>
</dbReference>
<dbReference type="InterPro" id="IPR050738">
    <property type="entry name" value="Sulfatase"/>
</dbReference>
<dbReference type="Proteomes" id="UP000012099">
    <property type="component" value="Unassembled WGS sequence"/>
</dbReference>
<evidence type="ECO:0000256" key="5">
    <source>
        <dbReference type="ARBA" id="ARBA00022801"/>
    </source>
</evidence>
<gene>
    <name evidence="9" type="ORF">LEP1GSC035_3498</name>
</gene>
<organism evidence="9 10">
    <name type="scientific">Leptospira noguchii str. 2007001578</name>
    <dbReference type="NCBI Taxonomy" id="1049974"/>
    <lineage>
        <taxon>Bacteria</taxon>
        <taxon>Pseudomonadati</taxon>
        <taxon>Spirochaetota</taxon>
        <taxon>Spirochaetia</taxon>
        <taxon>Leptospirales</taxon>
        <taxon>Leptospiraceae</taxon>
        <taxon>Leptospira</taxon>
    </lineage>
</organism>
<dbReference type="GO" id="GO:0016787">
    <property type="term" value="F:hydrolase activity"/>
    <property type="evidence" value="ECO:0007669"/>
    <property type="project" value="UniProtKB-KW"/>
</dbReference>
<dbReference type="EMBL" id="AHMH02000105">
    <property type="protein sequence ID" value="EMN00020.1"/>
    <property type="molecule type" value="Genomic_DNA"/>
</dbReference>
<keyword evidence="4" id="KW-0732">Signal</keyword>
<keyword evidence="6" id="KW-0106">Calcium</keyword>
<comment type="caution">
    <text evidence="9">The sequence shown here is derived from an EMBL/GenBank/DDBJ whole genome shotgun (WGS) entry which is preliminary data.</text>
</comment>
<dbReference type="PANTHER" id="PTHR42693">
    <property type="entry name" value="ARYLSULFATASE FAMILY MEMBER"/>
    <property type="match status" value="1"/>
</dbReference>
<dbReference type="RefSeq" id="WP_004430966.1">
    <property type="nucleotide sequence ID" value="NZ_AHMH02000105.1"/>
</dbReference>
<feature type="transmembrane region" description="Helical" evidence="7">
    <location>
        <begin position="60"/>
        <end position="82"/>
    </location>
</feature>
<feature type="transmembrane region" description="Helical" evidence="7">
    <location>
        <begin position="227"/>
        <end position="259"/>
    </location>
</feature>
<reference evidence="9 10" key="1">
    <citation type="submission" date="2013-01" db="EMBL/GenBank/DDBJ databases">
        <authorList>
            <person name="Harkins D.M."/>
            <person name="Durkin A.S."/>
            <person name="Brinkac L.M."/>
            <person name="Haft D.H."/>
            <person name="Selengut J.D."/>
            <person name="Sanka R."/>
            <person name="DePew J."/>
            <person name="Purushe J."/>
            <person name="Whelen A.C."/>
            <person name="Vinetz J.M."/>
            <person name="Sutton G.G."/>
            <person name="Nierman W.C."/>
            <person name="Fouts D.E."/>
        </authorList>
    </citation>
    <scope>NUCLEOTIDE SEQUENCE [LARGE SCALE GENOMIC DNA]</scope>
    <source>
        <strain evidence="9 10">2007001578</strain>
    </source>
</reference>
<evidence type="ECO:0000313" key="10">
    <source>
        <dbReference type="Proteomes" id="UP000012099"/>
    </source>
</evidence>